<keyword evidence="2" id="KW-0812">Transmembrane</keyword>
<dbReference type="EMBL" id="VZRB01000004">
    <property type="protein sequence ID" value="KAB1148653.1"/>
    <property type="molecule type" value="Genomic_DNA"/>
</dbReference>
<reference evidence="3 4" key="1">
    <citation type="submission" date="2019-09" db="EMBL/GenBank/DDBJ databases">
        <title>Screening of Novel Bioactive Compounds from Soil-Associated.</title>
        <authorList>
            <person name="Zhao S."/>
        </authorList>
    </citation>
    <scope>NUCLEOTIDE SEQUENCE [LARGE SCALE GENOMIC DNA]</scope>
    <source>
        <strain evidence="3 4">HIT-DPA4</strain>
    </source>
</reference>
<keyword evidence="2" id="KW-0472">Membrane</keyword>
<gene>
    <name evidence="3" type="ORF">F7R91_07575</name>
</gene>
<feature type="region of interest" description="Disordered" evidence="1">
    <location>
        <begin position="53"/>
        <end position="90"/>
    </location>
</feature>
<dbReference type="Proteomes" id="UP000442707">
    <property type="component" value="Unassembled WGS sequence"/>
</dbReference>
<sequence>MTNDKRPLYALALAIGVIGLVAVGVPVETIVLLAVLAACPLMMVFMMRGMHGGQGGATRGGHDRTDESTDEDRDPLRKNDHQHPYGHGRS</sequence>
<keyword evidence="4" id="KW-1185">Reference proteome</keyword>
<name>A0A6H9V880_9ACTN</name>
<feature type="transmembrane region" description="Helical" evidence="2">
    <location>
        <begin position="30"/>
        <end position="47"/>
    </location>
</feature>
<dbReference type="AlphaFoldDB" id="A0A6H9V880"/>
<dbReference type="RefSeq" id="WP_150945839.1">
    <property type="nucleotide sequence ID" value="NZ_VZRB01000004.1"/>
</dbReference>
<dbReference type="InterPro" id="IPR021682">
    <property type="entry name" value="DUF2933"/>
</dbReference>
<accession>A0A6H9V880</accession>
<feature type="transmembrane region" description="Helical" evidence="2">
    <location>
        <begin position="7"/>
        <end position="24"/>
    </location>
</feature>
<evidence type="ECO:0000313" key="4">
    <source>
        <dbReference type="Proteomes" id="UP000442707"/>
    </source>
</evidence>
<proteinExistence type="predicted"/>
<feature type="compositionally biased region" description="Basic and acidic residues" evidence="1">
    <location>
        <begin position="74"/>
        <end position="83"/>
    </location>
</feature>
<evidence type="ECO:0000256" key="2">
    <source>
        <dbReference type="SAM" id="Phobius"/>
    </source>
</evidence>
<organism evidence="3 4">
    <name type="scientific">Streptomyces luteolifulvus</name>
    <dbReference type="NCBI Taxonomy" id="2615112"/>
    <lineage>
        <taxon>Bacteria</taxon>
        <taxon>Bacillati</taxon>
        <taxon>Actinomycetota</taxon>
        <taxon>Actinomycetes</taxon>
        <taxon>Kitasatosporales</taxon>
        <taxon>Streptomycetaceae</taxon>
        <taxon>Streptomyces</taxon>
    </lineage>
</organism>
<evidence type="ECO:0000313" key="3">
    <source>
        <dbReference type="EMBL" id="KAB1148653.1"/>
    </source>
</evidence>
<keyword evidence="2" id="KW-1133">Transmembrane helix</keyword>
<evidence type="ECO:0000256" key="1">
    <source>
        <dbReference type="SAM" id="MobiDB-lite"/>
    </source>
</evidence>
<comment type="caution">
    <text evidence="3">The sequence shown here is derived from an EMBL/GenBank/DDBJ whole genome shotgun (WGS) entry which is preliminary data.</text>
</comment>
<dbReference type="Pfam" id="PF11666">
    <property type="entry name" value="DUF2933"/>
    <property type="match status" value="1"/>
</dbReference>
<protein>
    <submittedName>
        <fullName evidence="3">DUF2933 domain-containing protein</fullName>
    </submittedName>
</protein>